<proteinExistence type="predicted"/>
<keyword evidence="2" id="KW-1185">Reference proteome</keyword>
<dbReference type="Proteomes" id="UP000030232">
    <property type="component" value="Segment"/>
</dbReference>
<evidence type="ECO:0000313" key="1">
    <source>
        <dbReference type="EMBL" id="AHJ87621.1"/>
    </source>
</evidence>
<organism evidence="1 2">
    <name type="scientific">Bacillus phage Bp8p-C</name>
    <dbReference type="NCBI Taxonomy" id="1445810"/>
    <lineage>
        <taxon>Viruses</taxon>
        <taxon>Duplodnaviria</taxon>
        <taxon>Heunggongvirae</taxon>
        <taxon>Uroviricota</taxon>
        <taxon>Caudoviricetes</taxon>
        <taxon>Herelleviridae</taxon>
        <taxon>Bastillevirinae</taxon>
        <taxon>Agatevirus</taxon>
        <taxon>Agatevirus Bp8pC</taxon>
    </lineage>
</organism>
<dbReference type="KEGG" id="vg:26798010"/>
<reference evidence="1 2" key="1">
    <citation type="journal article" date="2015" name="Appl. Environ. Microbiol.">
        <title>Effects of actin-like proteins encoded by two Bacillus pumilus phages on unstable lysogeny, revealed by genomic analysis.</title>
        <authorList>
            <person name="Yuan Y."/>
            <person name="Peng Q."/>
            <person name="Wu D."/>
            <person name="Kou Z."/>
            <person name="Wu Y."/>
            <person name="Liu P."/>
            <person name="Gao M."/>
        </authorList>
    </citation>
    <scope>NUCLEOTIDE SEQUENCE [LARGE SCALE GENOMIC DNA]</scope>
</reference>
<accession>A0A0A0PL29</accession>
<dbReference type="RefSeq" id="YP_009227098.1">
    <property type="nucleotide sequence ID" value="NC_029121.1"/>
</dbReference>
<protein>
    <submittedName>
        <fullName evidence="1">Uncharacterized protein</fullName>
    </submittedName>
</protein>
<dbReference type="OrthoDB" id="33636at10239"/>
<evidence type="ECO:0000313" key="2">
    <source>
        <dbReference type="Proteomes" id="UP000030232"/>
    </source>
</evidence>
<gene>
    <name evidence="1" type="ORF">Bp8pC_191</name>
</gene>
<sequence>MLRTEYNHKLELEHKGHALTGIIENRDVPYQSLLSQVYDIVGDYLQPYKGKSEDLHILHDHWIVYNDEGKDKYWGVYYQEGAECWLTGNDKKASAGIMNVRGKGKC</sequence>
<dbReference type="EMBL" id="KJ010547">
    <property type="protein sequence ID" value="AHJ87621.1"/>
    <property type="molecule type" value="Genomic_DNA"/>
</dbReference>
<name>A0A0A0PL29_9CAUD</name>
<dbReference type="GeneID" id="26798010"/>